<organism evidence="3 4">
    <name type="scientific">Echinococcus granulosus</name>
    <name type="common">Hydatid tapeworm</name>
    <dbReference type="NCBI Taxonomy" id="6210"/>
    <lineage>
        <taxon>Eukaryota</taxon>
        <taxon>Metazoa</taxon>
        <taxon>Spiralia</taxon>
        <taxon>Lophotrochozoa</taxon>
        <taxon>Platyhelminthes</taxon>
        <taxon>Cestoda</taxon>
        <taxon>Eucestoda</taxon>
        <taxon>Cyclophyllidea</taxon>
        <taxon>Taeniidae</taxon>
        <taxon>Echinococcus</taxon>
        <taxon>Echinococcus granulosus group</taxon>
    </lineage>
</organism>
<dbReference type="KEGG" id="egl:EGR_04762"/>
<reference evidence="3 4" key="1">
    <citation type="journal article" date="2013" name="Nat. Genet.">
        <title>The genome of the hydatid tapeworm Echinococcus granulosus.</title>
        <authorList>
            <person name="Zheng H."/>
            <person name="Zhang W."/>
            <person name="Zhang L."/>
            <person name="Zhang Z."/>
            <person name="Li J."/>
            <person name="Lu G."/>
            <person name="Zhu Y."/>
            <person name="Wang Y."/>
            <person name="Huang Y."/>
            <person name="Liu J."/>
            <person name="Kang H."/>
            <person name="Chen J."/>
            <person name="Wang L."/>
            <person name="Chen A."/>
            <person name="Yu S."/>
            <person name="Gao Z."/>
            <person name="Jin L."/>
            <person name="Gu W."/>
            <person name="Wang Z."/>
            <person name="Zhao L."/>
            <person name="Shi B."/>
            <person name="Wen H."/>
            <person name="Lin R."/>
            <person name="Jones M.K."/>
            <person name="Brejova B."/>
            <person name="Vinar T."/>
            <person name="Zhao G."/>
            <person name="McManus D.P."/>
            <person name="Chen Z."/>
            <person name="Zhou Y."/>
            <person name="Wang S."/>
        </authorList>
    </citation>
    <scope>NUCLEOTIDE SEQUENCE [LARGE SCALE GENOMIC DNA]</scope>
</reference>
<feature type="region of interest" description="Disordered" evidence="1">
    <location>
        <begin position="90"/>
        <end position="110"/>
    </location>
</feature>
<feature type="transmembrane region" description="Helical" evidence="2">
    <location>
        <begin position="15"/>
        <end position="33"/>
    </location>
</feature>
<evidence type="ECO:0000256" key="1">
    <source>
        <dbReference type="SAM" id="MobiDB-lite"/>
    </source>
</evidence>
<keyword evidence="2" id="KW-1133">Transmembrane helix</keyword>
<gene>
    <name evidence="3" type="ORF">EGR_04762</name>
</gene>
<comment type="caution">
    <text evidence="3">The sequence shown here is derived from an EMBL/GenBank/DDBJ whole genome shotgun (WGS) entry which is preliminary data.</text>
</comment>
<protein>
    <submittedName>
        <fullName evidence="3">Uncharacterized protein</fullName>
    </submittedName>
</protein>
<sequence>MSLEKGHCLLNVKPLLIPSSTVYFLASIGIIIVTDFKYMTTLSGSLVVCKFYKSHGAQNIDTYFRHDLPIHNPCAGVAGKHTMDCGVTNLPSSQQINNGQHRSRERSGNRSRDLMVVVCDPMQGDQM</sequence>
<evidence type="ECO:0000256" key="2">
    <source>
        <dbReference type="SAM" id="Phobius"/>
    </source>
</evidence>
<proteinExistence type="predicted"/>
<keyword evidence="2" id="KW-0812">Transmembrane</keyword>
<keyword evidence="4" id="KW-1185">Reference proteome</keyword>
<dbReference type="CTD" id="36340477"/>
<accession>W6UFX8</accession>
<dbReference type="Proteomes" id="UP000019149">
    <property type="component" value="Unassembled WGS sequence"/>
</dbReference>
<dbReference type="AlphaFoldDB" id="W6UFX8"/>
<evidence type="ECO:0000313" key="3">
    <source>
        <dbReference type="EMBL" id="EUB60380.1"/>
    </source>
</evidence>
<dbReference type="RefSeq" id="XP_024351576.1">
    <property type="nucleotide sequence ID" value="XM_024494011.1"/>
</dbReference>
<feature type="compositionally biased region" description="Polar residues" evidence="1">
    <location>
        <begin position="90"/>
        <end position="100"/>
    </location>
</feature>
<keyword evidence="2" id="KW-0472">Membrane</keyword>
<dbReference type="GeneID" id="36340477"/>
<name>W6UFX8_ECHGR</name>
<evidence type="ECO:0000313" key="4">
    <source>
        <dbReference type="Proteomes" id="UP000019149"/>
    </source>
</evidence>
<dbReference type="EMBL" id="APAU02000031">
    <property type="protein sequence ID" value="EUB60380.1"/>
    <property type="molecule type" value="Genomic_DNA"/>
</dbReference>